<protein>
    <submittedName>
        <fullName evidence="1">Uncharacterized protein</fullName>
    </submittedName>
</protein>
<dbReference type="EMBL" id="CP034205">
    <property type="protein sequence ID" value="QBZ57552.1"/>
    <property type="molecule type" value="Genomic_DNA"/>
</dbReference>
<sequence>MVSLRFIRLLAVAGLVAASPVAEISPRQDSAPLPCPAWNPAMGAAPDGQYCCWYAFDVKACCNRWKGKPVFDGILDCDSKWWATGAGWQAYSSCPGLDPTKCESKP</sequence>
<name>A0A4P7N7E0_PYROR</name>
<accession>A0A4P7N7E0</accession>
<proteinExistence type="predicted"/>
<gene>
    <name evidence="1" type="ORF">PoMZ_02481</name>
</gene>
<evidence type="ECO:0000313" key="2">
    <source>
        <dbReference type="Proteomes" id="UP000294847"/>
    </source>
</evidence>
<reference evidence="1 2" key="1">
    <citation type="journal article" date="2019" name="Mol. Biol. Evol.">
        <title>Blast fungal genomes show frequent chromosomal changes, gene gains and losses, and effector gene turnover.</title>
        <authorList>
            <person name="Gomez Luciano L.B."/>
            <person name="Jason Tsai I."/>
            <person name="Chuma I."/>
            <person name="Tosa Y."/>
            <person name="Chen Y.H."/>
            <person name="Li J.Y."/>
            <person name="Li M.Y."/>
            <person name="Jade Lu M.Y."/>
            <person name="Nakayashiki H."/>
            <person name="Li W.H."/>
        </authorList>
    </citation>
    <scope>NUCLEOTIDE SEQUENCE [LARGE SCALE GENOMIC DNA]</scope>
    <source>
        <strain evidence="1">MZ5-1-6</strain>
    </source>
</reference>
<dbReference type="Proteomes" id="UP000294847">
    <property type="component" value="Chromosome 2"/>
</dbReference>
<organism evidence="1 2">
    <name type="scientific">Pyricularia oryzae</name>
    <name type="common">Rice blast fungus</name>
    <name type="synonym">Magnaporthe oryzae</name>
    <dbReference type="NCBI Taxonomy" id="318829"/>
    <lineage>
        <taxon>Eukaryota</taxon>
        <taxon>Fungi</taxon>
        <taxon>Dikarya</taxon>
        <taxon>Ascomycota</taxon>
        <taxon>Pezizomycotina</taxon>
        <taxon>Sordariomycetes</taxon>
        <taxon>Sordariomycetidae</taxon>
        <taxon>Magnaporthales</taxon>
        <taxon>Pyriculariaceae</taxon>
        <taxon>Pyricularia</taxon>
    </lineage>
</organism>
<dbReference type="AlphaFoldDB" id="A0A4P7N7E0"/>
<evidence type="ECO:0000313" key="1">
    <source>
        <dbReference type="EMBL" id="QBZ57552.1"/>
    </source>
</evidence>